<keyword evidence="2" id="KW-1185">Reference proteome</keyword>
<dbReference type="RefSeq" id="WP_280518293.1">
    <property type="nucleotide sequence ID" value="NZ_BMHW01000011.1"/>
</dbReference>
<dbReference type="AlphaFoldDB" id="A0A7W9YBZ1"/>
<reference evidence="1 2" key="1">
    <citation type="submission" date="2020-08" db="EMBL/GenBank/DDBJ databases">
        <title>Genomic Encyclopedia of Type Strains, Phase IV (KMG-IV): sequencing the most valuable type-strain genomes for metagenomic binning, comparative biology and taxonomic classification.</title>
        <authorList>
            <person name="Goeker M."/>
        </authorList>
    </citation>
    <scope>NUCLEOTIDE SEQUENCE [LARGE SCALE GENOMIC DNA]</scope>
    <source>
        <strain evidence="1 2">DSM 100734</strain>
    </source>
</reference>
<comment type="caution">
    <text evidence="1">The sequence shown here is derived from an EMBL/GenBank/DDBJ whole genome shotgun (WGS) entry which is preliminary data.</text>
</comment>
<dbReference type="Proteomes" id="UP000547879">
    <property type="component" value="Unassembled WGS sequence"/>
</dbReference>
<evidence type="ECO:0000313" key="2">
    <source>
        <dbReference type="Proteomes" id="UP000547879"/>
    </source>
</evidence>
<sequence length="43" mass="4633">MIQNWRNAYKPDTTIGVKLGDGKVHFFDKKDAALGAKIGIGTG</sequence>
<accession>A0A7W9YBZ1</accession>
<name>A0A7W9YBZ1_9HYPH</name>
<evidence type="ECO:0000313" key="1">
    <source>
        <dbReference type="EMBL" id="MBB6165740.1"/>
    </source>
</evidence>
<organism evidence="1 2">
    <name type="scientific">Rhizobium wenxiniae</name>
    <dbReference type="NCBI Taxonomy" id="1737357"/>
    <lineage>
        <taxon>Bacteria</taxon>
        <taxon>Pseudomonadati</taxon>
        <taxon>Pseudomonadota</taxon>
        <taxon>Alphaproteobacteria</taxon>
        <taxon>Hyphomicrobiales</taxon>
        <taxon>Rhizobiaceae</taxon>
        <taxon>Rhizobium/Agrobacterium group</taxon>
        <taxon>Rhizobium</taxon>
    </lineage>
</organism>
<protein>
    <submittedName>
        <fullName evidence="1">Uncharacterized protein</fullName>
    </submittedName>
</protein>
<gene>
    <name evidence="1" type="ORF">HNQ72_005588</name>
</gene>
<dbReference type="EMBL" id="JACHEG010000010">
    <property type="protein sequence ID" value="MBB6165740.1"/>
    <property type="molecule type" value="Genomic_DNA"/>
</dbReference>
<proteinExistence type="predicted"/>